<evidence type="ECO:0000256" key="1">
    <source>
        <dbReference type="ARBA" id="ARBA00004331"/>
    </source>
</evidence>
<dbReference type="CDD" id="cd18808">
    <property type="entry name" value="SF1_C_Upf1"/>
    <property type="match status" value="1"/>
</dbReference>
<keyword evidence="17" id="KW-1185">Reference proteome</keyword>
<dbReference type="PANTHER" id="PTHR45418:SF1">
    <property type="entry name" value="CANCER_TESTIS ANTIGEN 55"/>
    <property type="match status" value="1"/>
</dbReference>
<comment type="catalytic activity">
    <reaction evidence="11">
        <text>ATP + H2O = ADP + phosphate + H(+)</text>
        <dbReference type="Rhea" id="RHEA:13065"/>
        <dbReference type="ChEBI" id="CHEBI:15377"/>
        <dbReference type="ChEBI" id="CHEBI:15378"/>
        <dbReference type="ChEBI" id="CHEBI:30616"/>
        <dbReference type="ChEBI" id="CHEBI:43474"/>
        <dbReference type="ChEBI" id="CHEBI:456216"/>
        <dbReference type="EC" id="3.6.4.13"/>
    </reaction>
</comment>
<dbReference type="PANTHER" id="PTHR45418">
    <property type="entry name" value="CANCER/TESTIS ANTIGEN 55"/>
    <property type="match status" value="1"/>
</dbReference>
<keyword evidence="6" id="KW-0378">Hydrolase</keyword>
<dbReference type="GO" id="GO:0031047">
    <property type="term" value="P:regulatory ncRNA-mediated gene silencing"/>
    <property type="evidence" value="ECO:0007669"/>
    <property type="project" value="UniProtKB-KW"/>
</dbReference>
<feature type="region of interest" description="Disordered" evidence="12">
    <location>
        <begin position="1"/>
        <end position="27"/>
    </location>
</feature>
<dbReference type="InterPro" id="IPR041677">
    <property type="entry name" value="DNA2/NAM7_AAA_11"/>
</dbReference>
<dbReference type="InterPro" id="IPR047187">
    <property type="entry name" value="SF1_C_Upf1"/>
</dbReference>
<keyword evidence="7 16" id="KW-0347">Helicase</keyword>
<evidence type="ECO:0000256" key="7">
    <source>
        <dbReference type="ARBA" id="ARBA00022806"/>
    </source>
</evidence>
<comment type="caution">
    <text evidence="16">The sequence shown here is derived from an EMBL/GenBank/DDBJ whole genome shotgun (WGS) entry which is preliminary data.</text>
</comment>
<organism evidence="16 17">
    <name type="scientific">Coprinellus micaceus</name>
    <name type="common">Glistening ink-cap mushroom</name>
    <name type="synonym">Coprinus micaceus</name>
    <dbReference type="NCBI Taxonomy" id="71717"/>
    <lineage>
        <taxon>Eukaryota</taxon>
        <taxon>Fungi</taxon>
        <taxon>Dikarya</taxon>
        <taxon>Basidiomycota</taxon>
        <taxon>Agaricomycotina</taxon>
        <taxon>Agaricomycetes</taxon>
        <taxon>Agaricomycetidae</taxon>
        <taxon>Agaricales</taxon>
        <taxon>Agaricineae</taxon>
        <taxon>Psathyrellaceae</taxon>
        <taxon>Coprinellus</taxon>
    </lineage>
</organism>
<dbReference type="OrthoDB" id="6513042at2759"/>
<dbReference type="AlphaFoldDB" id="A0A4Y7T7K7"/>
<feature type="domain" description="DNA2/NAM7 helicase helicase" evidence="13">
    <location>
        <begin position="481"/>
        <end position="571"/>
    </location>
</feature>
<comment type="similarity">
    <text evidence="2">Belongs to the DNA2/NAM7 helicase family. SDE3 subfamily.</text>
</comment>
<dbReference type="InterPro" id="IPR026122">
    <property type="entry name" value="MOV-10/SDE3_DEXXQ/H-box"/>
</dbReference>
<name>A0A4Y7T7K7_COPMI</name>
<dbReference type="STRING" id="71717.A0A4Y7T7K7"/>
<sequence>MYDDHLKSRRHRSRTTPGQRPTQTFHCPICNRNIPSAGWSQHTGSRKHISNARAQGTDSNVAPIEGVTTEREVYCALCQYAYPSEIWARHLEGTLHRRKEAFVRYRSVLDEAEKDKNGITVGGITNLGFLDPATMGPTWKGHTSTFVAKSTDQAGTIALIKAELASTQGGRRIQSGFVIFPTQLGKVTLHTPVPITLKFGQRSIGRYEDRVELTFEDTSLKKRFVITRPLQVIVGNEADHEALKPVSPYVDPRLKRDRTRREPEVDVVPGVPPPSVKAVRYVLALPKADIPKHLADVLRRSDGGVPLKQQIDDVRRMFLPATLNAVTYARHFKNLLWMDEYRTEVDLHRYDMEDVTLNRHNSYYYLAIPGLAEKRPSVLVGDRILFQRQNMPTGQWYEGHVHVVRQSEVGLCFHTSFTTGGWSPTQKYSVRFKLNRIVLRRQHQALDSAFDQERILFPTTEHAGAQTPTRRTLFFNPLIGTNARQAEAVEEIRSLLPGSVPFVVFGPPGTGKTVTIVETIRQLCTNPEIRILACAPSNSAADLIAERLSTALSRNEMLRMYAPSRSKGSVPDVLSSYVYHAPPDQTQYAQRDCFGVPPLQNLKKYRVIVSTCIASSMLSGVGMPRGHFNWLFVDEAGQATEPEICVPLKTLADSKMNVVLSGDPKQLGPIVRSAVARALGLDKSWLERLMERGDVYGIPGTQSDEPTPAPGQAKAVVKLTQNFRSHPAILSFPNERFYGGDLVACGRIADTHAYLNSPLLPRLAAAKFPVIFHAVVGKDDREASSPSFFNVDEVLQVKWYVQQLKDARGKFRTADGDIGVIAPYHAQCQKLRTALRSVAESVKVGSVEEFQGQERKAIIISTVRSSKEFVNFDLRHTLGFVANPRRFNVAITRAKALLIIVGNPHVLGLDPLWKAFLSYIHKNGGWTGSPDIPWDPQEVDDGPGGEGYGARVRREAEAEIDELARRVMEVSMDASGEEDVNVDRPWRESE</sequence>
<dbReference type="EC" id="3.6.4.13" evidence="3"/>
<evidence type="ECO:0000259" key="15">
    <source>
        <dbReference type="Pfam" id="PF21634"/>
    </source>
</evidence>
<dbReference type="GO" id="GO:0036464">
    <property type="term" value="C:cytoplasmic ribonucleoprotein granule"/>
    <property type="evidence" value="ECO:0007669"/>
    <property type="project" value="UniProtKB-SubCell"/>
</dbReference>
<evidence type="ECO:0000256" key="4">
    <source>
        <dbReference type="ARBA" id="ARBA00022490"/>
    </source>
</evidence>
<comment type="subcellular location">
    <subcellularLocation>
        <location evidence="1">Cytoplasm</location>
        <location evidence="1">Cytoplasmic ribonucleoprotein granule</location>
    </subcellularLocation>
</comment>
<keyword evidence="5" id="KW-0547">Nucleotide-binding</keyword>
<dbReference type="Pfam" id="PF21634">
    <property type="entry name" value="MOV-10_beta-barrel"/>
    <property type="match status" value="1"/>
</dbReference>
<evidence type="ECO:0000256" key="2">
    <source>
        <dbReference type="ARBA" id="ARBA00005601"/>
    </source>
</evidence>
<evidence type="ECO:0000256" key="9">
    <source>
        <dbReference type="ARBA" id="ARBA00022884"/>
    </source>
</evidence>
<dbReference type="Pfam" id="PF13086">
    <property type="entry name" value="AAA_11"/>
    <property type="match status" value="2"/>
</dbReference>
<reference evidence="16 17" key="1">
    <citation type="journal article" date="2019" name="Nat. Ecol. Evol.">
        <title>Megaphylogeny resolves global patterns of mushroom evolution.</title>
        <authorList>
            <person name="Varga T."/>
            <person name="Krizsan K."/>
            <person name="Foldi C."/>
            <person name="Dima B."/>
            <person name="Sanchez-Garcia M."/>
            <person name="Sanchez-Ramirez S."/>
            <person name="Szollosi G.J."/>
            <person name="Szarkandi J.G."/>
            <person name="Papp V."/>
            <person name="Albert L."/>
            <person name="Andreopoulos W."/>
            <person name="Angelini C."/>
            <person name="Antonin V."/>
            <person name="Barry K.W."/>
            <person name="Bougher N.L."/>
            <person name="Buchanan P."/>
            <person name="Buyck B."/>
            <person name="Bense V."/>
            <person name="Catcheside P."/>
            <person name="Chovatia M."/>
            <person name="Cooper J."/>
            <person name="Damon W."/>
            <person name="Desjardin D."/>
            <person name="Finy P."/>
            <person name="Geml J."/>
            <person name="Haridas S."/>
            <person name="Hughes K."/>
            <person name="Justo A."/>
            <person name="Karasinski D."/>
            <person name="Kautmanova I."/>
            <person name="Kiss B."/>
            <person name="Kocsube S."/>
            <person name="Kotiranta H."/>
            <person name="LaButti K.M."/>
            <person name="Lechner B.E."/>
            <person name="Liimatainen K."/>
            <person name="Lipzen A."/>
            <person name="Lukacs Z."/>
            <person name="Mihaltcheva S."/>
            <person name="Morgado L.N."/>
            <person name="Niskanen T."/>
            <person name="Noordeloos M.E."/>
            <person name="Ohm R.A."/>
            <person name="Ortiz-Santana B."/>
            <person name="Ovrebo C."/>
            <person name="Racz N."/>
            <person name="Riley R."/>
            <person name="Savchenko A."/>
            <person name="Shiryaev A."/>
            <person name="Soop K."/>
            <person name="Spirin V."/>
            <person name="Szebenyi C."/>
            <person name="Tomsovsky M."/>
            <person name="Tulloss R.E."/>
            <person name="Uehling J."/>
            <person name="Grigoriev I.V."/>
            <person name="Vagvolgyi C."/>
            <person name="Papp T."/>
            <person name="Martin F.M."/>
            <person name="Miettinen O."/>
            <person name="Hibbett D.S."/>
            <person name="Nagy L.G."/>
        </authorList>
    </citation>
    <scope>NUCLEOTIDE SEQUENCE [LARGE SCALE GENOMIC DNA]</scope>
    <source>
        <strain evidence="16 17">FP101781</strain>
    </source>
</reference>
<dbReference type="InterPro" id="IPR027417">
    <property type="entry name" value="P-loop_NTPase"/>
</dbReference>
<dbReference type="FunFam" id="3.40.50.300:FF:000608">
    <property type="entry name" value="Mov10 RISC complex RNA helicase"/>
    <property type="match status" value="1"/>
</dbReference>
<keyword evidence="4" id="KW-0963">Cytoplasm</keyword>
<dbReference type="Pfam" id="PF13087">
    <property type="entry name" value="AAA_12"/>
    <property type="match status" value="1"/>
</dbReference>
<protein>
    <recommendedName>
        <fullName evidence="3">RNA helicase</fullName>
        <ecNumber evidence="3">3.6.4.13</ecNumber>
    </recommendedName>
</protein>
<evidence type="ECO:0000259" key="14">
    <source>
        <dbReference type="Pfam" id="PF13087"/>
    </source>
</evidence>
<feature type="domain" description="DNA2/NAM7 helicase-like C-terminal" evidence="14">
    <location>
        <begin position="686"/>
        <end position="904"/>
    </location>
</feature>
<dbReference type="GO" id="GO:0032574">
    <property type="term" value="F:5'-3' RNA helicase activity"/>
    <property type="evidence" value="ECO:0007669"/>
    <property type="project" value="InterPro"/>
</dbReference>
<dbReference type="GO" id="GO:0003723">
    <property type="term" value="F:RNA binding"/>
    <property type="evidence" value="ECO:0007669"/>
    <property type="project" value="UniProtKB-KW"/>
</dbReference>
<evidence type="ECO:0000256" key="3">
    <source>
        <dbReference type="ARBA" id="ARBA00012552"/>
    </source>
</evidence>
<dbReference type="GO" id="GO:0005524">
    <property type="term" value="F:ATP binding"/>
    <property type="evidence" value="ECO:0007669"/>
    <property type="project" value="UniProtKB-KW"/>
</dbReference>
<evidence type="ECO:0000256" key="12">
    <source>
        <dbReference type="SAM" id="MobiDB-lite"/>
    </source>
</evidence>
<keyword evidence="9" id="KW-0694">RNA-binding</keyword>
<evidence type="ECO:0000256" key="8">
    <source>
        <dbReference type="ARBA" id="ARBA00022840"/>
    </source>
</evidence>
<feature type="domain" description="DNA2/NAM7 helicase helicase" evidence="13">
    <location>
        <begin position="602"/>
        <end position="673"/>
    </location>
</feature>
<feature type="domain" description="Helicase MOV-10-like beta-barrel" evidence="15">
    <location>
        <begin position="350"/>
        <end position="432"/>
    </location>
</feature>
<feature type="compositionally biased region" description="Polar residues" evidence="12">
    <location>
        <begin position="15"/>
        <end position="25"/>
    </location>
</feature>
<dbReference type="Proteomes" id="UP000298030">
    <property type="component" value="Unassembled WGS sequence"/>
</dbReference>
<evidence type="ECO:0000256" key="10">
    <source>
        <dbReference type="ARBA" id="ARBA00023158"/>
    </source>
</evidence>
<accession>A0A4Y7T7K7</accession>
<evidence type="ECO:0000256" key="6">
    <source>
        <dbReference type="ARBA" id="ARBA00022801"/>
    </source>
</evidence>
<keyword evidence="8" id="KW-0067">ATP-binding</keyword>
<keyword evidence="10" id="KW-0943">RNA-mediated gene silencing</keyword>
<dbReference type="GO" id="GO:0016787">
    <property type="term" value="F:hydrolase activity"/>
    <property type="evidence" value="ECO:0007669"/>
    <property type="project" value="UniProtKB-KW"/>
</dbReference>
<gene>
    <name evidence="16" type="ORF">FA13DRAFT_1734286</name>
</gene>
<dbReference type="InterPro" id="IPR041679">
    <property type="entry name" value="DNA2/NAM7-like_C"/>
</dbReference>
<dbReference type="SUPFAM" id="SSF52540">
    <property type="entry name" value="P-loop containing nucleoside triphosphate hydrolases"/>
    <property type="match status" value="1"/>
</dbReference>
<evidence type="ECO:0000313" key="16">
    <source>
        <dbReference type="EMBL" id="TEB29938.1"/>
    </source>
</evidence>
<evidence type="ECO:0000259" key="13">
    <source>
        <dbReference type="Pfam" id="PF13086"/>
    </source>
</evidence>
<dbReference type="Gene3D" id="3.40.50.300">
    <property type="entry name" value="P-loop containing nucleotide triphosphate hydrolases"/>
    <property type="match status" value="2"/>
</dbReference>
<evidence type="ECO:0000313" key="17">
    <source>
        <dbReference type="Proteomes" id="UP000298030"/>
    </source>
</evidence>
<proteinExistence type="inferred from homology"/>
<dbReference type="InterPro" id="IPR049080">
    <property type="entry name" value="MOV-10-like_beta-barrel"/>
</dbReference>
<dbReference type="EMBL" id="QPFP01000025">
    <property type="protein sequence ID" value="TEB29938.1"/>
    <property type="molecule type" value="Genomic_DNA"/>
</dbReference>
<dbReference type="CDD" id="cd18038">
    <property type="entry name" value="DEXXQc_Helz-like"/>
    <property type="match status" value="1"/>
</dbReference>
<evidence type="ECO:0000256" key="11">
    <source>
        <dbReference type="ARBA" id="ARBA00047984"/>
    </source>
</evidence>
<evidence type="ECO:0000256" key="5">
    <source>
        <dbReference type="ARBA" id="ARBA00022741"/>
    </source>
</evidence>